<dbReference type="AlphaFoldDB" id="A0A8J5D538"/>
<evidence type="ECO:0000313" key="2">
    <source>
        <dbReference type="EMBL" id="KAG0729270.1"/>
    </source>
</evidence>
<comment type="caution">
    <text evidence="2">The sequence shown here is derived from an EMBL/GenBank/DDBJ whole genome shotgun (WGS) entry which is preliminary data.</text>
</comment>
<feature type="compositionally biased region" description="Basic and acidic residues" evidence="1">
    <location>
        <begin position="73"/>
        <end position="84"/>
    </location>
</feature>
<feature type="compositionally biased region" description="Polar residues" evidence="1">
    <location>
        <begin position="91"/>
        <end position="103"/>
    </location>
</feature>
<dbReference type="Proteomes" id="UP000770661">
    <property type="component" value="Unassembled WGS sequence"/>
</dbReference>
<feature type="region of interest" description="Disordered" evidence="1">
    <location>
        <begin position="73"/>
        <end position="110"/>
    </location>
</feature>
<gene>
    <name evidence="2" type="ORF">GWK47_030689</name>
</gene>
<evidence type="ECO:0000256" key="1">
    <source>
        <dbReference type="SAM" id="MobiDB-lite"/>
    </source>
</evidence>
<sequence length="177" mass="19772">MKNEPTEVRTGIHFKKNLTWANIPQWGKVFGSSPKREVHQVPGRRKGKKPQHRGKLEGKERCTCEPALLKITKEHGEKAPELKSSKKKQTHAPSPSIMQQNGDKSSHHARVQTSGLCWGCAQKSLPPVRSGDEEPGQNSGYHPTEPYMGGRVLIHLLMLPFKGVIPQCICWPGEDET</sequence>
<evidence type="ECO:0000313" key="3">
    <source>
        <dbReference type="Proteomes" id="UP000770661"/>
    </source>
</evidence>
<organism evidence="2 3">
    <name type="scientific">Chionoecetes opilio</name>
    <name type="common">Atlantic snow crab</name>
    <name type="synonym">Cancer opilio</name>
    <dbReference type="NCBI Taxonomy" id="41210"/>
    <lineage>
        <taxon>Eukaryota</taxon>
        <taxon>Metazoa</taxon>
        <taxon>Ecdysozoa</taxon>
        <taxon>Arthropoda</taxon>
        <taxon>Crustacea</taxon>
        <taxon>Multicrustacea</taxon>
        <taxon>Malacostraca</taxon>
        <taxon>Eumalacostraca</taxon>
        <taxon>Eucarida</taxon>
        <taxon>Decapoda</taxon>
        <taxon>Pleocyemata</taxon>
        <taxon>Brachyura</taxon>
        <taxon>Eubrachyura</taxon>
        <taxon>Majoidea</taxon>
        <taxon>Majidae</taxon>
        <taxon>Chionoecetes</taxon>
    </lineage>
</organism>
<keyword evidence="3" id="KW-1185">Reference proteome</keyword>
<accession>A0A8J5D538</accession>
<proteinExistence type="predicted"/>
<dbReference type="EMBL" id="JACEEZ010001398">
    <property type="protein sequence ID" value="KAG0729270.1"/>
    <property type="molecule type" value="Genomic_DNA"/>
</dbReference>
<reference evidence="2" key="1">
    <citation type="submission" date="2020-07" db="EMBL/GenBank/DDBJ databases">
        <title>The High-quality genome of the commercially important snow crab, Chionoecetes opilio.</title>
        <authorList>
            <person name="Jeong J.-H."/>
            <person name="Ryu S."/>
        </authorList>
    </citation>
    <scope>NUCLEOTIDE SEQUENCE</scope>
    <source>
        <strain evidence="2">MADBK_172401_WGS</strain>
        <tissue evidence="2">Digestive gland</tissue>
    </source>
</reference>
<name>A0A8J5D538_CHIOP</name>
<protein>
    <submittedName>
        <fullName evidence="2">Uncharacterized protein</fullName>
    </submittedName>
</protein>
<feature type="compositionally biased region" description="Basic residues" evidence="1">
    <location>
        <begin position="42"/>
        <end position="53"/>
    </location>
</feature>
<feature type="region of interest" description="Disordered" evidence="1">
    <location>
        <begin position="29"/>
        <end position="61"/>
    </location>
</feature>